<dbReference type="InterPro" id="IPR003609">
    <property type="entry name" value="Pan_app"/>
</dbReference>
<evidence type="ECO:0000259" key="2">
    <source>
        <dbReference type="PROSITE" id="PS50835"/>
    </source>
</evidence>
<dbReference type="Gene3D" id="2.60.40.10">
    <property type="entry name" value="Immunoglobulins"/>
    <property type="match status" value="2"/>
</dbReference>
<keyword evidence="1" id="KW-0677">Repeat</keyword>
<organism evidence="3 4">
    <name type="scientific">Pocillopora meandrina</name>
    <dbReference type="NCBI Taxonomy" id="46732"/>
    <lineage>
        <taxon>Eukaryota</taxon>
        <taxon>Metazoa</taxon>
        <taxon>Cnidaria</taxon>
        <taxon>Anthozoa</taxon>
        <taxon>Hexacorallia</taxon>
        <taxon>Scleractinia</taxon>
        <taxon>Astrocoeniina</taxon>
        <taxon>Pocilloporidae</taxon>
        <taxon>Pocillopora</taxon>
    </lineage>
</organism>
<dbReference type="InterPro" id="IPR007110">
    <property type="entry name" value="Ig-like_dom"/>
</dbReference>
<dbReference type="SUPFAM" id="SSF48726">
    <property type="entry name" value="Immunoglobulin"/>
    <property type="match status" value="2"/>
</dbReference>
<proteinExistence type="predicted"/>
<dbReference type="SMART" id="SM00409">
    <property type="entry name" value="IG"/>
    <property type="match status" value="2"/>
</dbReference>
<feature type="non-terminal residue" evidence="3">
    <location>
        <position position="1"/>
    </location>
</feature>
<keyword evidence="4" id="KW-1185">Reference proteome</keyword>
<evidence type="ECO:0000256" key="1">
    <source>
        <dbReference type="ARBA" id="ARBA00022737"/>
    </source>
</evidence>
<feature type="domain" description="Ig-like" evidence="2">
    <location>
        <begin position="101"/>
        <end position="198"/>
    </location>
</feature>
<protein>
    <recommendedName>
        <fullName evidence="2">Ig-like domain-containing protein</fullName>
    </recommendedName>
</protein>
<dbReference type="Pfam" id="PF00024">
    <property type="entry name" value="PAN_1"/>
    <property type="match status" value="1"/>
</dbReference>
<dbReference type="SUPFAM" id="SSF56496">
    <property type="entry name" value="Fibrinogen C-terminal domain-like"/>
    <property type="match status" value="1"/>
</dbReference>
<dbReference type="InterPro" id="IPR050964">
    <property type="entry name" value="Striated_Muscle_Regulatory"/>
</dbReference>
<dbReference type="InterPro" id="IPR013098">
    <property type="entry name" value="Ig_I-set"/>
</dbReference>
<dbReference type="EMBL" id="CALNXJ010000029">
    <property type="protein sequence ID" value="CAH3135442.1"/>
    <property type="molecule type" value="Genomic_DNA"/>
</dbReference>
<dbReference type="InterPro" id="IPR003598">
    <property type="entry name" value="Ig_sub2"/>
</dbReference>
<dbReference type="InterPro" id="IPR003599">
    <property type="entry name" value="Ig_sub"/>
</dbReference>
<gene>
    <name evidence="3" type="ORF">PMEA_00016223</name>
</gene>
<dbReference type="InterPro" id="IPR036056">
    <property type="entry name" value="Fibrinogen-like_C"/>
</dbReference>
<dbReference type="Pfam" id="PF07679">
    <property type="entry name" value="I-set"/>
    <property type="match status" value="1"/>
</dbReference>
<dbReference type="NCBIfam" id="NF040941">
    <property type="entry name" value="GGGWT_bact"/>
    <property type="match status" value="1"/>
</dbReference>
<dbReference type="PANTHER" id="PTHR13817">
    <property type="entry name" value="TITIN"/>
    <property type="match status" value="1"/>
</dbReference>
<dbReference type="InterPro" id="IPR013783">
    <property type="entry name" value="Ig-like_fold"/>
</dbReference>
<dbReference type="PROSITE" id="PS50835">
    <property type="entry name" value="IG_LIKE"/>
    <property type="match status" value="2"/>
</dbReference>
<dbReference type="Gene3D" id="2.60.120.1000">
    <property type="match status" value="1"/>
</dbReference>
<dbReference type="PANTHER" id="PTHR13817:SF73">
    <property type="entry name" value="FIBRONECTIN TYPE-III DOMAIN-CONTAINING PROTEIN"/>
    <property type="match status" value="1"/>
</dbReference>
<accession>A0AAU9X4N4</accession>
<dbReference type="Proteomes" id="UP001159428">
    <property type="component" value="Unassembled WGS sequence"/>
</dbReference>
<reference evidence="3 4" key="1">
    <citation type="submission" date="2022-05" db="EMBL/GenBank/DDBJ databases">
        <authorList>
            <consortium name="Genoscope - CEA"/>
            <person name="William W."/>
        </authorList>
    </citation>
    <scope>NUCLEOTIDE SEQUENCE [LARGE SCALE GENOMIC DNA]</scope>
</reference>
<sequence>KPKINNLFTDCRVLRHKYPKNEVVLLGHLLKNITVKIDSICLTQCFKEANCMSFNLGPLVDGNHECELSNSDHVMHPNDLEHRAGFVYQSFENACQSRPCPDDTVCQNGFTEQGYRCMRGTLTKVTKEGRDVTFICNVTGQFGGKVTWDRLQGSLLDSRSVIDAVALNILNVSKNDSGSYVCTATSIMGSNSSTARLEVYSGLKFISRLPSSALLYSGQTWKLFCSISSDLAVNVSWMFNGTSSFPQGVIFDSFDKLIVLSANFSHEGNYSCNAIDKVGYLQGNVVVRVKYPETCTKVRANISDVSGNYVIDPDGELGEDPFSVYCNMTDKGGVGVAVVSHDSEKKTHMKGFELPGHYTRNVRYIGTSLSQLAALTQASEKCEQFIKVECHGATINDAYWLSREDEKMKYWGGVPHGKGCACGLTNSCDAPKRHCNCAKNDYVWRKDSGLLTNRSHLPVIQLSFGDTGDSYEEVYYTLGKLLCYTSAGMTPK</sequence>
<comment type="caution">
    <text evidence="3">The sequence shown here is derived from an EMBL/GenBank/DDBJ whole genome shotgun (WGS) entry which is preliminary data.</text>
</comment>
<feature type="domain" description="Ig-like" evidence="2">
    <location>
        <begin position="204"/>
        <end position="274"/>
    </location>
</feature>
<evidence type="ECO:0000313" key="3">
    <source>
        <dbReference type="EMBL" id="CAH3135442.1"/>
    </source>
</evidence>
<evidence type="ECO:0000313" key="4">
    <source>
        <dbReference type="Proteomes" id="UP001159428"/>
    </source>
</evidence>
<dbReference type="AlphaFoldDB" id="A0AAU9X4N4"/>
<name>A0AAU9X4N4_9CNID</name>
<dbReference type="InterPro" id="IPR036179">
    <property type="entry name" value="Ig-like_dom_sf"/>
</dbReference>
<dbReference type="SMART" id="SM00408">
    <property type="entry name" value="IGc2"/>
    <property type="match status" value="2"/>
</dbReference>